<sequence>MFLRKKNSFVALLIVLILSGCALKPISSEYAFVKMEVNDIQLDKLGNGNVLIYNGADILHRIDNTARLNVLINEKALGQVRPAEYVVLNLQKGEYQFKLRHIDLVNMRSEHDVEIDESTKVIRIEPTINSNKLTITNQLPKKFDKFKFMQNR</sequence>
<evidence type="ECO:0000313" key="1">
    <source>
        <dbReference type="EMBL" id="GAA4807606.1"/>
    </source>
</evidence>
<keyword evidence="2" id="KW-1185">Reference proteome</keyword>
<reference evidence="2" key="1">
    <citation type="journal article" date="2019" name="Int. J. Syst. Evol. Microbiol.">
        <title>The Global Catalogue of Microorganisms (GCM) 10K type strain sequencing project: providing services to taxonomists for standard genome sequencing and annotation.</title>
        <authorList>
            <consortium name="The Broad Institute Genomics Platform"/>
            <consortium name="The Broad Institute Genome Sequencing Center for Infectious Disease"/>
            <person name="Wu L."/>
            <person name="Ma J."/>
        </authorList>
    </citation>
    <scope>NUCLEOTIDE SEQUENCE [LARGE SCALE GENOMIC DNA]</scope>
    <source>
        <strain evidence="2">JCM 18325</strain>
    </source>
</reference>
<dbReference type="Proteomes" id="UP001501433">
    <property type="component" value="Unassembled WGS sequence"/>
</dbReference>
<dbReference type="RefSeq" id="WP_345276115.1">
    <property type="nucleotide sequence ID" value="NZ_BAABJW010000002.1"/>
</dbReference>
<organism evidence="1 2">
    <name type="scientific">Litoribaculum gwangyangense</name>
    <dbReference type="NCBI Taxonomy" id="1130722"/>
    <lineage>
        <taxon>Bacteria</taxon>
        <taxon>Pseudomonadati</taxon>
        <taxon>Bacteroidota</taxon>
        <taxon>Flavobacteriia</taxon>
        <taxon>Flavobacteriales</taxon>
        <taxon>Flavobacteriaceae</taxon>
        <taxon>Litoribaculum</taxon>
    </lineage>
</organism>
<comment type="caution">
    <text evidence="1">The sequence shown here is derived from an EMBL/GenBank/DDBJ whole genome shotgun (WGS) entry which is preliminary data.</text>
</comment>
<evidence type="ECO:0000313" key="2">
    <source>
        <dbReference type="Proteomes" id="UP001501433"/>
    </source>
</evidence>
<proteinExistence type="predicted"/>
<accession>A0ABP9CBX9</accession>
<dbReference type="PROSITE" id="PS51257">
    <property type="entry name" value="PROKAR_LIPOPROTEIN"/>
    <property type="match status" value="1"/>
</dbReference>
<gene>
    <name evidence="1" type="ORF">GCM10023330_12690</name>
</gene>
<name>A0ABP9CBX9_9FLAO</name>
<evidence type="ECO:0008006" key="3">
    <source>
        <dbReference type="Google" id="ProtNLM"/>
    </source>
</evidence>
<protein>
    <recommendedName>
        <fullName evidence="3">DUF2846 domain-containing protein</fullName>
    </recommendedName>
</protein>
<dbReference type="EMBL" id="BAABJW010000002">
    <property type="protein sequence ID" value="GAA4807606.1"/>
    <property type="molecule type" value="Genomic_DNA"/>
</dbReference>